<evidence type="ECO:0000256" key="1">
    <source>
        <dbReference type="SAM" id="SignalP"/>
    </source>
</evidence>
<protein>
    <recommendedName>
        <fullName evidence="4">Secreted protein</fullName>
    </recommendedName>
</protein>
<sequence>MAVVTVAAGLLGTGAQAAPLPSDGPVAATSVEAQGEGITAEELEAAAANPRAMEPPPGGWSVPSDRAYHLLSSCQPYAGQIAQGAAAWAGLNQTTNSDTPVECRNTYISDCGGGGRIVGCNWGRGQRIALFMGGVSDQRLLAAHEFGHDWYGHSSYQCAGWTSPSHVMAPSLCGLRAGIDGPVRID</sequence>
<feature type="signal peptide" evidence="1">
    <location>
        <begin position="1"/>
        <end position="17"/>
    </location>
</feature>
<reference evidence="2 3" key="1">
    <citation type="submission" date="2023-05" db="EMBL/GenBank/DDBJ databases">
        <title>Streptantibioticus silvisoli sp. nov., acidotolerant actinomycetes 1 from pine litter.</title>
        <authorList>
            <person name="Swiecimska M."/>
            <person name="Golinska P."/>
            <person name="Sangal V."/>
            <person name="Wachnowicz B."/>
            <person name="Goodfellow M."/>
        </authorList>
    </citation>
    <scope>NUCLEOTIDE SEQUENCE [LARGE SCALE GENOMIC DNA]</scope>
    <source>
        <strain evidence="2 3">DSM 42109</strain>
    </source>
</reference>
<dbReference type="EMBL" id="JANCPR020000015">
    <property type="protein sequence ID" value="MDJ1133620.1"/>
    <property type="molecule type" value="Genomic_DNA"/>
</dbReference>
<keyword evidence="3" id="KW-1185">Reference proteome</keyword>
<keyword evidence="1" id="KW-0732">Signal</keyword>
<dbReference type="RefSeq" id="WP_280842854.1">
    <property type="nucleotide sequence ID" value="NZ_JANCPR020000015.1"/>
</dbReference>
<accession>A0ABT6ZX33</accession>
<evidence type="ECO:0000313" key="2">
    <source>
        <dbReference type="EMBL" id="MDJ1133620.1"/>
    </source>
</evidence>
<gene>
    <name evidence="2" type="ORF">NMN56_016935</name>
</gene>
<evidence type="ECO:0008006" key="4">
    <source>
        <dbReference type="Google" id="ProtNLM"/>
    </source>
</evidence>
<dbReference type="Proteomes" id="UP001214441">
    <property type="component" value="Unassembled WGS sequence"/>
</dbReference>
<feature type="chain" id="PRO_5046823178" description="Secreted protein" evidence="1">
    <location>
        <begin position="18"/>
        <end position="186"/>
    </location>
</feature>
<evidence type="ECO:0000313" key="3">
    <source>
        <dbReference type="Proteomes" id="UP001214441"/>
    </source>
</evidence>
<comment type="caution">
    <text evidence="2">The sequence shown here is derived from an EMBL/GenBank/DDBJ whole genome shotgun (WGS) entry which is preliminary data.</text>
</comment>
<organism evidence="2 3">
    <name type="scientific">Streptomyces iconiensis</name>
    <dbReference type="NCBI Taxonomy" id="1384038"/>
    <lineage>
        <taxon>Bacteria</taxon>
        <taxon>Bacillati</taxon>
        <taxon>Actinomycetota</taxon>
        <taxon>Actinomycetes</taxon>
        <taxon>Kitasatosporales</taxon>
        <taxon>Streptomycetaceae</taxon>
        <taxon>Streptomyces</taxon>
    </lineage>
</organism>
<name>A0ABT6ZX33_9ACTN</name>
<proteinExistence type="predicted"/>